<evidence type="ECO:0000256" key="3">
    <source>
        <dbReference type="ARBA" id="ARBA00022801"/>
    </source>
</evidence>
<reference evidence="6" key="1">
    <citation type="journal article" date="2023" name="Mol. Biol. Evol.">
        <title>Third-Generation Sequencing Reveals the Adaptive Role of the Epigenome in Three Deep-Sea Polychaetes.</title>
        <authorList>
            <person name="Perez M."/>
            <person name="Aroh O."/>
            <person name="Sun Y."/>
            <person name="Lan Y."/>
            <person name="Juniper S.K."/>
            <person name="Young C.R."/>
            <person name="Angers B."/>
            <person name="Qian P.Y."/>
        </authorList>
    </citation>
    <scope>NUCLEOTIDE SEQUENCE</scope>
    <source>
        <strain evidence="6">R07B-5</strain>
    </source>
</reference>
<dbReference type="InterPro" id="IPR001806">
    <property type="entry name" value="Small_GTPase"/>
</dbReference>
<evidence type="ECO:0000256" key="2">
    <source>
        <dbReference type="ARBA" id="ARBA00011984"/>
    </source>
</evidence>
<dbReference type="EC" id="3.6.5.2" evidence="2"/>
<dbReference type="SUPFAM" id="SSF52540">
    <property type="entry name" value="P-loop containing nucleoside triphosphate hydrolases"/>
    <property type="match status" value="1"/>
</dbReference>
<dbReference type="SMART" id="SM00174">
    <property type="entry name" value="RHO"/>
    <property type="match status" value="1"/>
</dbReference>
<accession>A0AAD9KG82</accession>
<dbReference type="Proteomes" id="UP001209878">
    <property type="component" value="Unassembled WGS sequence"/>
</dbReference>
<dbReference type="PANTHER" id="PTHR45704">
    <property type="entry name" value="RAS-LIKE FAMILY MEMBER 11"/>
    <property type="match status" value="1"/>
</dbReference>
<feature type="region of interest" description="Disordered" evidence="5">
    <location>
        <begin position="253"/>
        <end position="272"/>
    </location>
</feature>
<evidence type="ECO:0000256" key="5">
    <source>
        <dbReference type="SAM" id="MobiDB-lite"/>
    </source>
</evidence>
<dbReference type="Pfam" id="PF00071">
    <property type="entry name" value="Ras"/>
    <property type="match status" value="1"/>
</dbReference>
<dbReference type="SMART" id="SM00173">
    <property type="entry name" value="RAS"/>
    <property type="match status" value="1"/>
</dbReference>
<dbReference type="NCBIfam" id="TIGR00231">
    <property type="entry name" value="small_GTP"/>
    <property type="match status" value="1"/>
</dbReference>
<proteinExistence type="inferred from homology"/>
<dbReference type="PROSITE" id="PS51419">
    <property type="entry name" value="RAB"/>
    <property type="match status" value="1"/>
</dbReference>
<protein>
    <recommendedName>
        <fullName evidence="2">small monomeric GTPase</fullName>
        <ecNumber evidence="2">3.6.5.2</ecNumber>
    </recommendedName>
</protein>
<feature type="compositionally biased region" description="Basic and acidic residues" evidence="5">
    <location>
        <begin position="258"/>
        <end position="270"/>
    </location>
</feature>
<dbReference type="InterPro" id="IPR005225">
    <property type="entry name" value="Small_GTP-bd"/>
</dbReference>
<comment type="similarity">
    <text evidence="1">Belongs to the small GTPase superfamily. Ras family.</text>
</comment>
<dbReference type="EMBL" id="JAODUO010001169">
    <property type="protein sequence ID" value="KAK2169933.1"/>
    <property type="molecule type" value="Genomic_DNA"/>
</dbReference>
<dbReference type="PROSITE" id="PS51421">
    <property type="entry name" value="RAS"/>
    <property type="match status" value="1"/>
</dbReference>
<dbReference type="SMART" id="SM00175">
    <property type="entry name" value="RAB"/>
    <property type="match status" value="1"/>
</dbReference>
<evidence type="ECO:0000313" key="6">
    <source>
        <dbReference type="EMBL" id="KAK2169933.1"/>
    </source>
</evidence>
<dbReference type="InterPro" id="IPR027417">
    <property type="entry name" value="P-loop_NTPase"/>
</dbReference>
<dbReference type="InterPro" id="IPR051065">
    <property type="entry name" value="Ras-related_GTPase"/>
</dbReference>
<keyword evidence="7" id="KW-1185">Reference proteome</keyword>
<dbReference type="AlphaFoldDB" id="A0AAD9KG82"/>
<dbReference type="GO" id="GO:0005525">
    <property type="term" value="F:GTP binding"/>
    <property type="evidence" value="ECO:0007669"/>
    <property type="project" value="InterPro"/>
</dbReference>
<sequence length="307" mass="34291">MLRLIADSHHSSVLIDGATRSAMTPFRKRLGSRSKPIKVLVLGQPGVGKTALIVRLVTQRFIGEYDPTLEKMYTHHTEIDGDRVTFEILDTAGCHPDEHGCGLEEHIRWANAFIVVYSVTDRWSFDECSRLLFLVSYAKRCRRHSANGGSGAKQMPVMLVGNKNDLEAQRVVSVADGTTRSLEIAGCTAFSDISVRESPGSVRRIFTELYRSCTRRSSGLISRSVSYGQTPAVDIPMLNRTNVDGLRGLTLSCSPEAPHTDRHSPDDKTSATKRWMQKVIPSLKKNNQTLHLIRANTYHEHIAERYS</sequence>
<keyword evidence="3" id="KW-0378">Hydrolase</keyword>
<dbReference type="GO" id="GO:0003925">
    <property type="term" value="F:G protein activity"/>
    <property type="evidence" value="ECO:0007669"/>
    <property type="project" value="UniProtKB-EC"/>
</dbReference>
<dbReference type="Gene3D" id="3.40.50.300">
    <property type="entry name" value="P-loop containing nucleotide triphosphate hydrolases"/>
    <property type="match status" value="1"/>
</dbReference>
<name>A0AAD9KG82_RIDPI</name>
<evidence type="ECO:0000256" key="4">
    <source>
        <dbReference type="ARBA" id="ARBA00048098"/>
    </source>
</evidence>
<evidence type="ECO:0000256" key="1">
    <source>
        <dbReference type="ARBA" id="ARBA00008344"/>
    </source>
</evidence>
<organism evidence="6 7">
    <name type="scientific">Ridgeia piscesae</name>
    <name type="common">Tubeworm</name>
    <dbReference type="NCBI Taxonomy" id="27915"/>
    <lineage>
        <taxon>Eukaryota</taxon>
        <taxon>Metazoa</taxon>
        <taxon>Spiralia</taxon>
        <taxon>Lophotrochozoa</taxon>
        <taxon>Annelida</taxon>
        <taxon>Polychaeta</taxon>
        <taxon>Sedentaria</taxon>
        <taxon>Canalipalpata</taxon>
        <taxon>Sabellida</taxon>
        <taxon>Siboglinidae</taxon>
        <taxon>Ridgeia</taxon>
    </lineage>
</organism>
<dbReference type="PRINTS" id="PR00449">
    <property type="entry name" value="RASTRNSFRMNG"/>
</dbReference>
<evidence type="ECO:0000313" key="7">
    <source>
        <dbReference type="Proteomes" id="UP001209878"/>
    </source>
</evidence>
<comment type="caution">
    <text evidence="6">The sequence shown here is derived from an EMBL/GenBank/DDBJ whole genome shotgun (WGS) entry which is preliminary data.</text>
</comment>
<gene>
    <name evidence="6" type="ORF">NP493_1171g00017</name>
</gene>
<comment type="catalytic activity">
    <reaction evidence="4">
        <text>GTP + H2O = GDP + phosphate + H(+)</text>
        <dbReference type="Rhea" id="RHEA:19669"/>
        <dbReference type="ChEBI" id="CHEBI:15377"/>
        <dbReference type="ChEBI" id="CHEBI:15378"/>
        <dbReference type="ChEBI" id="CHEBI:37565"/>
        <dbReference type="ChEBI" id="CHEBI:43474"/>
        <dbReference type="ChEBI" id="CHEBI:58189"/>
        <dbReference type="EC" id="3.6.5.2"/>
    </reaction>
</comment>